<proteinExistence type="predicted"/>
<organism evidence="1 2">
    <name type="scientific">Jeotgalibacillus malaysiensis</name>
    <dbReference type="NCBI Taxonomy" id="1508404"/>
    <lineage>
        <taxon>Bacteria</taxon>
        <taxon>Bacillati</taxon>
        <taxon>Bacillota</taxon>
        <taxon>Bacilli</taxon>
        <taxon>Bacillales</taxon>
        <taxon>Caryophanaceae</taxon>
        <taxon>Jeotgalibacillus</taxon>
    </lineage>
</organism>
<dbReference type="STRING" id="1508404.JMA_33750"/>
<protein>
    <recommendedName>
        <fullName evidence="3">Aldolase</fullName>
    </recommendedName>
</protein>
<accession>A0A0B5AVE1</accession>
<dbReference type="OrthoDB" id="5430844at2"/>
<dbReference type="InterPro" id="IPR027417">
    <property type="entry name" value="P-loop_NTPase"/>
</dbReference>
<dbReference type="EMBL" id="CP009416">
    <property type="protein sequence ID" value="AJD92692.1"/>
    <property type="molecule type" value="Genomic_DNA"/>
</dbReference>
<dbReference type="KEGG" id="jeo:JMA_33750"/>
<dbReference type="Gene3D" id="3.40.50.300">
    <property type="entry name" value="P-loop containing nucleotide triphosphate hydrolases"/>
    <property type="match status" value="1"/>
</dbReference>
<dbReference type="HOGENOM" id="CLU_073290_1_0_9"/>
<dbReference type="AlphaFoldDB" id="A0A0B5AVE1"/>
<evidence type="ECO:0000313" key="2">
    <source>
        <dbReference type="Proteomes" id="UP000031449"/>
    </source>
</evidence>
<reference evidence="1 2" key="1">
    <citation type="submission" date="2014-08" db="EMBL/GenBank/DDBJ databases">
        <title>Complete genome of a marine bacteria Jeotgalibacillus malaysiensis.</title>
        <authorList>
            <person name="Yaakop A.S."/>
            <person name="Chan K.-G."/>
            <person name="Goh K.M."/>
        </authorList>
    </citation>
    <scope>NUCLEOTIDE SEQUENCE [LARGE SCALE GENOMIC DNA]</scope>
    <source>
        <strain evidence="1 2">D5</strain>
    </source>
</reference>
<name>A0A0B5AVE1_9BACL</name>
<dbReference type="SUPFAM" id="SSF53795">
    <property type="entry name" value="PEP carboxykinase-like"/>
    <property type="match status" value="1"/>
</dbReference>
<keyword evidence="2" id="KW-1185">Reference proteome</keyword>
<sequence length="309" mass="35024">MNSPFYYKSFGLTICSDIELSELTVTYRQPQIKIELNKLLAAEWERISKFNVRSVVDKDYVMFEVDEIGWFKITGGNYIQYQPTKSAELKQIKLYLLGTCVGAILLQRKVLPLHGSAVLINGKAYAIVGDSGAGKSTLARALMEKGYKLISDDVLAVSFKEGVPYLSSSYAQQKLWMESLDMFSMDAERYESIMLRETKFNVPVKQFYFDGEVELAGVFELSKADLPQPTINSIQGIGKLPLFFQHTYRKSFINRMGLADWHFNTTAGLAGQVDVYQLRRPEKKSTADELSNMIINTVMKEDLTYAKAE</sequence>
<gene>
    <name evidence="1" type="ORF">JMA_33750</name>
</gene>
<dbReference type="Proteomes" id="UP000031449">
    <property type="component" value="Chromosome"/>
</dbReference>
<evidence type="ECO:0008006" key="3">
    <source>
        <dbReference type="Google" id="ProtNLM"/>
    </source>
</evidence>
<evidence type="ECO:0000313" key="1">
    <source>
        <dbReference type="EMBL" id="AJD92692.1"/>
    </source>
</evidence>
<dbReference type="BioCyc" id="JESP1508404:G14D9-12656-MONOMER"/>